<reference evidence="5" key="1">
    <citation type="submission" date="2020-02" db="EMBL/GenBank/DDBJ databases">
        <authorList>
            <person name="Meier V. D."/>
        </authorList>
    </citation>
    <scope>NUCLEOTIDE SEQUENCE</scope>
    <source>
        <strain evidence="5">AVDCRST_MAG50</strain>
    </source>
</reference>
<dbReference type="PROSITE" id="PS51257">
    <property type="entry name" value="PROKAR_LIPOPROTEIN"/>
    <property type="match status" value="1"/>
</dbReference>
<feature type="binding site" evidence="4">
    <location>
        <position position="225"/>
    </location>
    <ligand>
        <name>Fe cation</name>
        <dbReference type="ChEBI" id="CHEBI:24875"/>
    </ligand>
</feature>
<keyword evidence="4" id="KW-0479">Metal-binding</keyword>
<dbReference type="EMBL" id="CADCTF010000063">
    <property type="protein sequence ID" value="CAA9232781.1"/>
    <property type="molecule type" value="Genomic_DNA"/>
</dbReference>
<keyword evidence="4" id="KW-0408">Iron</keyword>
<evidence type="ECO:0000256" key="3">
    <source>
        <dbReference type="ARBA" id="ARBA00022729"/>
    </source>
</evidence>
<organism evidence="5">
    <name type="scientific">uncultured Acidimicrobiales bacterium</name>
    <dbReference type="NCBI Taxonomy" id="310071"/>
    <lineage>
        <taxon>Bacteria</taxon>
        <taxon>Bacillati</taxon>
        <taxon>Actinomycetota</taxon>
        <taxon>Acidimicrobiia</taxon>
        <taxon>Acidimicrobiales</taxon>
        <taxon>environmental samples</taxon>
    </lineage>
</organism>
<keyword evidence="3" id="KW-0732">Signal</keyword>
<dbReference type="GO" id="GO:0030288">
    <property type="term" value="C:outer membrane-bounded periplasmic space"/>
    <property type="evidence" value="ECO:0007669"/>
    <property type="project" value="TreeGrafter"/>
</dbReference>
<dbReference type="AlphaFoldDB" id="A0A6J4HSK7"/>
<evidence type="ECO:0000256" key="1">
    <source>
        <dbReference type="ARBA" id="ARBA00008520"/>
    </source>
</evidence>
<evidence type="ECO:0000256" key="2">
    <source>
        <dbReference type="ARBA" id="ARBA00022496"/>
    </source>
</evidence>
<dbReference type="PIRSF" id="PIRSF002825">
    <property type="entry name" value="CfbpA"/>
    <property type="match status" value="1"/>
</dbReference>
<dbReference type="GO" id="GO:0046872">
    <property type="term" value="F:metal ion binding"/>
    <property type="evidence" value="ECO:0007669"/>
    <property type="project" value="UniProtKB-KW"/>
</dbReference>
<dbReference type="PANTHER" id="PTHR30006:SF15">
    <property type="entry name" value="IRON-UTILIZATION PERIPLASMIC PROTEIN"/>
    <property type="match status" value="1"/>
</dbReference>
<sequence length="339" mass="36356">MRRTRQLLCILLAGVVLAGCGLGGGGDESAQRVTIYTGRTQNLIEPILERFAKETGIDVDVRYGQSSDLALLIDEEGGRTPADVFLSQTPSAVGYLDHKGRLGRLPDDVLSLVPPTARADDGSWVGFSGRKRVLVYNPAKVPAATLPRSVLDMTGPQWKGRVGIAPPNASFQDFVSAMRVKLGDDATSRWLKGMADNDAFTFANNTAIVAAVGRGEIDVGLVNHYYVLQAKAENPSFSALNHDFPSDDLGNLLIVTAASIVKGSKHTEEATALVRYLLQEDAQRYFSDQTYEYPLAAGVAPSSALPPMSFDQVEGVDFDRLGGDLESTRALIRAAGLEG</sequence>
<dbReference type="SUPFAM" id="SSF53850">
    <property type="entry name" value="Periplasmic binding protein-like II"/>
    <property type="match status" value="1"/>
</dbReference>
<dbReference type="Pfam" id="PF13343">
    <property type="entry name" value="SBP_bac_6"/>
    <property type="match status" value="1"/>
</dbReference>
<gene>
    <name evidence="5" type="ORF">AVDCRST_MAG50-1264</name>
</gene>
<dbReference type="PANTHER" id="PTHR30006">
    <property type="entry name" value="THIAMINE-BINDING PERIPLASMIC PROTEIN-RELATED"/>
    <property type="match status" value="1"/>
</dbReference>
<keyword evidence="2" id="KW-0813">Transport</keyword>
<feature type="binding site" evidence="4">
    <location>
        <position position="226"/>
    </location>
    <ligand>
        <name>Fe cation</name>
        <dbReference type="ChEBI" id="CHEBI:24875"/>
    </ligand>
</feature>
<proteinExistence type="inferred from homology"/>
<evidence type="ECO:0000256" key="4">
    <source>
        <dbReference type="PIRSR" id="PIRSR002825-1"/>
    </source>
</evidence>
<keyword evidence="2" id="KW-0406">Ion transport</keyword>
<dbReference type="GO" id="GO:0006826">
    <property type="term" value="P:iron ion transport"/>
    <property type="evidence" value="ECO:0007669"/>
    <property type="project" value="UniProtKB-KW"/>
</dbReference>
<protein>
    <submittedName>
        <fullName evidence="5">Ferric iron ABC transporter, iron-binding protein</fullName>
    </submittedName>
</protein>
<evidence type="ECO:0000313" key="5">
    <source>
        <dbReference type="EMBL" id="CAA9232781.1"/>
    </source>
</evidence>
<keyword evidence="2" id="KW-0410">Iron transport</keyword>
<dbReference type="InterPro" id="IPR026045">
    <property type="entry name" value="Ferric-bd"/>
</dbReference>
<name>A0A6J4HSK7_9ACTN</name>
<dbReference type="CDD" id="cd13543">
    <property type="entry name" value="PBP2_Fbp"/>
    <property type="match status" value="1"/>
</dbReference>
<comment type="similarity">
    <text evidence="1">Belongs to the bacterial solute-binding protein 1 family.</text>
</comment>
<dbReference type="Gene3D" id="3.40.190.10">
    <property type="entry name" value="Periplasmic binding protein-like II"/>
    <property type="match status" value="2"/>
</dbReference>
<accession>A0A6J4HSK7</accession>